<protein>
    <submittedName>
        <fullName evidence="1">Uncharacterized protein</fullName>
    </submittedName>
</protein>
<evidence type="ECO:0000313" key="2">
    <source>
        <dbReference type="Proteomes" id="UP000799757"/>
    </source>
</evidence>
<evidence type="ECO:0000313" key="1">
    <source>
        <dbReference type="EMBL" id="KAF2796351.1"/>
    </source>
</evidence>
<dbReference type="Proteomes" id="UP000799757">
    <property type="component" value="Unassembled WGS sequence"/>
</dbReference>
<name>A0A6A6XIV3_9PLEO</name>
<gene>
    <name evidence="1" type="ORF">K505DRAFT_335263</name>
</gene>
<organism evidence="1 2">
    <name type="scientific">Melanomma pulvis-pyrius CBS 109.77</name>
    <dbReference type="NCBI Taxonomy" id="1314802"/>
    <lineage>
        <taxon>Eukaryota</taxon>
        <taxon>Fungi</taxon>
        <taxon>Dikarya</taxon>
        <taxon>Ascomycota</taxon>
        <taxon>Pezizomycotina</taxon>
        <taxon>Dothideomycetes</taxon>
        <taxon>Pleosporomycetidae</taxon>
        <taxon>Pleosporales</taxon>
        <taxon>Melanommataceae</taxon>
        <taxon>Melanomma</taxon>
    </lineage>
</organism>
<reference evidence="1" key="1">
    <citation type="journal article" date="2020" name="Stud. Mycol.">
        <title>101 Dothideomycetes genomes: a test case for predicting lifestyles and emergence of pathogens.</title>
        <authorList>
            <person name="Haridas S."/>
            <person name="Albert R."/>
            <person name="Binder M."/>
            <person name="Bloem J."/>
            <person name="Labutti K."/>
            <person name="Salamov A."/>
            <person name="Andreopoulos B."/>
            <person name="Baker S."/>
            <person name="Barry K."/>
            <person name="Bills G."/>
            <person name="Bluhm B."/>
            <person name="Cannon C."/>
            <person name="Castanera R."/>
            <person name="Culley D."/>
            <person name="Daum C."/>
            <person name="Ezra D."/>
            <person name="Gonzalez J."/>
            <person name="Henrissat B."/>
            <person name="Kuo A."/>
            <person name="Liang C."/>
            <person name="Lipzen A."/>
            <person name="Lutzoni F."/>
            <person name="Magnuson J."/>
            <person name="Mondo S."/>
            <person name="Nolan M."/>
            <person name="Ohm R."/>
            <person name="Pangilinan J."/>
            <person name="Park H.-J."/>
            <person name="Ramirez L."/>
            <person name="Alfaro M."/>
            <person name="Sun H."/>
            <person name="Tritt A."/>
            <person name="Yoshinaga Y."/>
            <person name="Zwiers L.-H."/>
            <person name="Turgeon B."/>
            <person name="Goodwin S."/>
            <person name="Spatafora J."/>
            <person name="Crous P."/>
            <person name="Grigoriev I."/>
        </authorList>
    </citation>
    <scope>NUCLEOTIDE SEQUENCE</scope>
    <source>
        <strain evidence="1">CBS 109.77</strain>
    </source>
</reference>
<proteinExistence type="predicted"/>
<sequence length="153" mass="17101">MFLCVRSAGKGLVGEVFFCVPKSDSLALKRKNKEIDMDATGGLLSQAATVKMTKPSRDDSGAREANIMQKILQSVENNEKRQYSQLLDTVRYTRPKAERVREAGYAVNDPRKAFEIPFRSETEDRSVPIVFDNFAVLDLADDDIGEIGIIKEV</sequence>
<dbReference type="EMBL" id="MU001833">
    <property type="protein sequence ID" value="KAF2796351.1"/>
    <property type="molecule type" value="Genomic_DNA"/>
</dbReference>
<keyword evidence="2" id="KW-1185">Reference proteome</keyword>
<dbReference type="AlphaFoldDB" id="A0A6A6XIV3"/>
<accession>A0A6A6XIV3</accession>